<keyword evidence="1" id="KW-0378">Hydrolase</keyword>
<keyword evidence="1" id="KW-0547">Nucleotide-binding</keyword>
<dbReference type="Proteomes" id="UP000095287">
    <property type="component" value="Unplaced"/>
</dbReference>
<comment type="subcellular location">
    <subcellularLocation>
        <location evidence="1">Nucleus</location>
    </subcellularLocation>
</comment>
<protein>
    <recommendedName>
        <fullName evidence="1">Decapping nuclease</fullName>
        <ecNumber evidence="1">3.6.1.-</ecNumber>
    </recommendedName>
</protein>
<keyword evidence="2" id="KW-1185">Reference proteome</keyword>
<keyword evidence="1" id="KW-0479">Metal-binding</keyword>
<reference evidence="3" key="1">
    <citation type="submission" date="2016-11" db="UniProtKB">
        <authorList>
            <consortium name="WormBaseParasite"/>
        </authorList>
    </citation>
    <scope>IDENTIFICATION</scope>
</reference>
<dbReference type="GO" id="GO:0005634">
    <property type="term" value="C:nucleus"/>
    <property type="evidence" value="ECO:0007669"/>
    <property type="project" value="UniProtKB-SubCell"/>
</dbReference>
<accession>A0A1I7YPG2</accession>
<dbReference type="EC" id="3.6.1.-" evidence="1"/>
<comment type="cofactor">
    <cofactor evidence="1">
        <name>a divalent metal cation</name>
        <dbReference type="ChEBI" id="CHEBI:60240"/>
    </cofactor>
</comment>
<evidence type="ECO:0000256" key="1">
    <source>
        <dbReference type="RuleBase" id="RU367113"/>
    </source>
</evidence>
<dbReference type="AlphaFoldDB" id="A0A1I7YPG2"/>
<dbReference type="PANTHER" id="PTHR12395:SF9">
    <property type="entry name" value="DECAPPING AND EXORIBONUCLEASE PROTEIN"/>
    <property type="match status" value="1"/>
</dbReference>
<organism evidence="2 3">
    <name type="scientific">Steinernema glaseri</name>
    <dbReference type="NCBI Taxonomy" id="37863"/>
    <lineage>
        <taxon>Eukaryota</taxon>
        <taxon>Metazoa</taxon>
        <taxon>Ecdysozoa</taxon>
        <taxon>Nematoda</taxon>
        <taxon>Chromadorea</taxon>
        <taxon>Rhabditida</taxon>
        <taxon>Tylenchina</taxon>
        <taxon>Panagrolaimomorpha</taxon>
        <taxon>Strongyloidoidea</taxon>
        <taxon>Steinernematidae</taxon>
        <taxon>Steinernema</taxon>
    </lineage>
</organism>
<dbReference type="GO" id="GO:0004518">
    <property type="term" value="F:nuclease activity"/>
    <property type="evidence" value="ECO:0007669"/>
    <property type="project" value="UniProtKB-KW"/>
</dbReference>
<evidence type="ECO:0000313" key="3">
    <source>
        <dbReference type="WBParaSite" id="L893_g18394.t1"/>
    </source>
</evidence>
<dbReference type="GO" id="GO:0000166">
    <property type="term" value="F:nucleotide binding"/>
    <property type="evidence" value="ECO:0007669"/>
    <property type="project" value="UniProtKB-KW"/>
</dbReference>
<dbReference type="GO" id="GO:0000956">
    <property type="term" value="P:nuclear-transcribed mRNA catabolic process"/>
    <property type="evidence" value="ECO:0007669"/>
    <property type="project" value="TreeGrafter"/>
</dbReference>
<dbReference type="GO" id="GO:0034353">
    <property type="term" value="F:mRNA 5'-diphosphatase activity"/>
    <property type="evidence" value="ECO:0007669"/>
    <property type="project" value="TreeGrafter"/>
</dbReference>
<comment type="similarity">
    <text evidence="1">Belongs to the DXO/Dom3Z family.</text>
</comment>
<proteinExistence type="inferred from homology"/>
<dbReference type="PANTHER" id="PTHR12395">
    <property type="entry name" value="DOM-3 RELATED"/>
    <property type="match status" value="1"/>
</dbReference>
<dbReference type="GO" id="GO:0110155">
    <property type="term" value="P:NAD-cap decapping"/>
    <property type="evidence" value="ECO:0007669"/>
    <property type="project" value="TreeGrafter"/>
</dbReference>
<keyword evidence="1" id="KW-0540">Nuclease</keyword>
<dbReference type="GO" id="GO:0046872">
    <property type="term" value="F:metal ion binding"/>
    <property type="evidence" value="ECO:0007669"/>
    <property type="project" value="UniProtKB-KW"/>
</dbReference>
<evidence type="ECO:0000313" key="2">
    <source>
        <dbReference type="Proteomes" id="UP000095287"/>
    </source>
</evidence>
<dbReference type="GO" id="GO:0005829">
    <property type="term" value="C:cytosol"/>
    <property type="evidence" value="ECO:0007669"/>
    <property type="project" value="TreeGrafter"/>
</dbReference>
<keyword evidence="1" id="KW-0694">RNA-binding</keyword>
<dbReference type="GO" id="GO:0003723">
    <property type="term" value="F:RNA binding"/>
    <property type="evidence" value="ECO:0007669"/>
    <property type="project" value="UniProtKB-KW"/>
</dbReference>
<sequence>MSILYSFDKKSSTKPVQFRVNKVSSFTYKEQEFTFNEINAPRLKEDVLQSIAPGRSIALASTTEKTDYPDFNEILMALYRNADTSLKKTFRDSVIVASRGALSRVAAASTTKHRELLLQCCYYKKILFITRKGSAVYVKNARQSEKAGQSFEALLLDRTTEVELGALKMYINCEVDGIDRNGGQIELKSKHNGLSDSKTWEQCSAEWFMQAKLAATQKIIVGDRRSSNIANINILRVEELHNNSTAYIRNQRKAKNGAKITPWKENYVLRHLLNFLLELLNEAQERPAEVLTVCKAEGSNDFVIERADNDLRTMFTDEFLEAVSKEDVNPVQSDCEKV</sequence>
<keyword evidence="1" id="KW-0539">Nucleus</keyword>
<name>A0A1I7YPG2_9BILA</name>
<dbReference type="InterPro" id="IPR039039">
    <property type="entry name" value="RAI1-like_fam"/>
</dbReference>
<dbReference type="WBParaSite" id="L893_g18394.t1">
    <property type="protein sequence ID" value="L893_g18394.t1"/>
    <property type="gene ID" value="L893_g18394"/>
</dbReference>
<comment type="function">
    <text evidence="1">Decapping enzyme for NAD-capped RNAs: specifically hydrolyzes the nicotinamide adenine dinucleotide (NAD) cap from a subset of RNAs by removing the entire NAD moiety from the 5'-end of an NAD-capped RNA.</text>
</comment>